<sequence length="49" mass="5160">MDRSIAMLLIGLIFGFGLGFVVAAANGITLDGHDQAQDHGAGETQQHQH</sequence>
<comment type="caution">
    <text evidence="1">The sequence shown here is derived from an EMBL/GenBank/DDBJ whole genome shotgun (WGS) entry which is preliminary data.</text>
</comment>
<evidence type="ECO:0000313" key="1">
    <source>
        <dbReference type="EMBL" id="MTH62936.1"/>
    </source>
</evidence>
<dbReference type="AlphaFoldDB" id="A0A6L6IR23"/>
<gene>
    <name evidence="1" type="ORF">GL284_01480</name>
</gene>
<dbReference type="EMBL" id="WMII01000001">
    <property type="protein sequence ID" value="MTH62936.1"/>
    <property type="molecule type" value="Genomic_DNA"/>
</dbReference>
<accession>A0A6L6IR23</accession>
<protein>
    <submittedName>
        <fullName evidence="1">Uncharacterized protein</fullName>
    </submittedName>
</protein>
<dbReference type="RefSeq" id="WP_155042869.1">
    <property type="nucleotide sequence ID" value="NZ_WMIH01000001.1"/>
</dbReference>
<name>A0A6L6IR23_9RHOB</name>
<evidence type="ECO:0000313" key="2">
    <source>
        <dbReference type="Proteomes" id="UP000478740"/>
    </source>
</evidence>
<organism evidence="1 2">
    <name type="scientific">Paracoccus shanxieyensis</name>
    <dbReference type="NCBI Taxonomy" id="2675752"/>
    <lineage>
        <taxon>Bacteria</taxon>
        <taxon>Pseudomonadati</taxon>
        <taxon>Pseudomonadota</taxon>
        <taxon>Alphaproteobacteria</taxon>
        <taxon>Rhodobacterales</taxon>
        <taxon>Paracoccaceae</taxon>
        <taxon>Paracoccus</taxon>
    </lineage>
</organism>
<reference evidence="1 2" key="1">
    <citation type="submission" date="2019-11" db="EMBL/GenBank/DDBJ databases">
        <authorList>
            <person name="Dong K."/>
        </authorList>
    </citation>
    <scope>NUCLEOTIDE SEQUENCE [LARGE SCALE GENOMIC DNA]</scope>
    <source>
        <strain evidence="1 2">DK608</strain>
    </source>
</reference>
<proteinExistence type="predicted"/>
<keyword evidence="2" id="KW-1185">Reference proteome</keyword>
<dbReference type="Proteomes" id="UP000478740">
    <property type="component" value="Unassembled WGS sequence"/>
</dbReference>